<dbReference type="InterPro" id="IPR058624">
    <property type="entry name" value="MdtA-like_HH"/>
</dbReference>
<dbReference type="RefSeq" id="WP_139698816.1">
    <property type="nucleotide sequence ID" value="NZ_CP074074.1"/>
</dbReference>
<comment type="similarity">
    <text evidence="2">Belongs to the membrane fusion protein (MFP) (TC 8.A.1) family.</text>
</comment>
<evidence type="ECO:0000313" key="8">
    <source>
        <dbReference type="EMBL" id="TNJ41254.1"/>
    </source>
</evidence>
<sequence>MNTFRLLRLILSCTLFFLLLNVCLSCKEEKEHNPIVTIDTPVRENVKIYGEYVGQLAAKKKVEIRARVDGFLEKMLFKEGKFVNEDEILFEIDETQYVARVNKIKAQVKQAEASAAKAKRDIARLKPLYEQRAASQLDLDNAQASLEREEANVLMYKADLEQALLELSFTNVKSPIAGFVGERQVDIGTLVGSGGASLLTSVFQTDTVFVHFHMTSLDYLKSKASNVGLTQSKDEDNDNSKNIFKPTVSITRADRTDYPIMGIVDFANPQVDSKTGTFALRAEIPNPNSELLPGQFTKVKVLLNVVENAILIPNKAIIIEKGGEFVYVLRHDKTVEKRFIQTGEKLEKRVVVARGLFADEQIIVEGQHKVQAGLKVIPTKENDSIWNNQNKKSENL</sequence>
<evidence type="ECO:0000259" key="6">
    <source>
        <dbReference type="Pfam" id="PF25944"/>
    </source>
</evidence>
<comment type="caution">
    <text evidence="8">The sequence shown here is derived from an EMBL/GenBank/DDBJ whole genome shotgun (WGS) entry which is preliminary data.</text>
</comment>
<evidence type="ECO:0000259" key="4">
    <source>
        <dbReference type="Pfam" id="PF25876"/>
    </source>
</evidence>
<evidence type="ECO:0000259" key="5">
    <source>
        <dbReference type="Pfam" id="PF25917"/>
    </source>
</evidence>
<comment type="subcellular location">
    <subcellularLocation>
        <location evidence="1">Cell envelope</location>
    </subcellularLocation>
</comment>
<dbReference type="PANTHER" id="PTHR30158:SF3">
    <property type="entry name" value="MULTIDRUG EFFLUX PUMP SUBUNIT ACRA-RELATED"/>
    <property type="match status" value="1"/>
</dbReference>
<dbReference type="NCBIfam" id="TIGR01730">
    <property type="entry name" value="RND_mfp"/>
    <property type="match status" value="1"/>
</dbReference>
<evidence type="ECO:0000256" key="3">
    <source>
        <dbReference type="SAM" id="Coils"/>
    </source>
</evidence>
<evidence type="ECO:0000256" key="1">
    <source>
        <dbReference type="ARBA" id="ARBA00004196"/>
    </source>
</evidence>
<dbReference type="Pfam" id="PF25876">
    <property type="entry name" value="HH_MFP_RND"/>
    <property type="match status" value="1"/>
</dbReference>
<gene>
    <name evidence="8" type="ORF">FGF67_16235</name>
</gene>
<feature type="domain" description="Multidrug resistance protein MdtA-like alpha-helical hairpin" evidence="4">
    <location>
        <begin position="102"/>
        <end position="170"/>
    </location>
</feature>
<dbReference type="GO" id="GO:0046677">
    <property type="term" value="P:response to antibiotic"/>
    <property type="evidence" value="ECO:0007669"/>
    <property type="project" value="TreeGrafter"/>
</dbReference>
<dbReference type="GO" id="GO:0005886">
    <property type="term" value="C:plasma membrane"/>
    <property type="evidence" value="ECO:0007669"/>
    <property type="project" value="TreeGrafter"/>
</dbReference>
<keyword evidence="3" id="KW-0175">Coiled coil</keyword>
<dbReference type="Gene3D" id="2.40.30.170">
    <property type="match status" value="1"/>
</dbReference>
<evidence type="ECO:0000256" key="2">
    <source>
        <dbReference type="ARBA" id="ARBA00009477"/>
    </source>
</evidence>
<dbReference type="GO" id="GO:0022857">
    <property type="term" value="F:transmembrane transporter activity"/>
    <property type="evidence" value="ECO:0007669"/>
    <property type="project" value="InterPro"/>
</dbReference>
<accession>A0A5C4SDG8</accession>
<dbReference type="Gene3D" id="1.10.287.470">
    <property type="entry name" value="Helix hairpin bin"/>
    <property type="match status" value="1"/>
</dbReference>
<organism evidence="8 9">
    <name type="scientific">Allotamlana fucoidanivorans</name>
    <dbReference type="NCBI Taxonomy" id="2583814"/>
    <lineage>
        <taxon>Bacteria</taxon>
        <taxon>Pseudomonadati</taxon>
        <taxon>Bacteroidota</taxon>
        <taxon>Flavobacteriia</taxon>
        <taxon>Flavobacteriales</taxon>
        <taxon>Flavobacteriaceae</taxon>
        <taxon>Allotamlana</taxon>
    </lineage>
</organism>
<feature type="domain" description="Multidrug resistance protein MdtA-like beta-barrel" evidence="6">
    <location>
        <begin position="240"/>
        <end position="303"/>
    </location>
</feature>
<feature type="coiled-coil region" evidence="3">
    <location>
        <begin position="101"/>
        <end position="166"/>
    </location>
</feature>
<dbReference type="AlphaFoldDB" id="A0A5C4SDG8"/>
<feature type="domain" description="Multidrug resistance protein MdtA-like C-terminal permuted SH3" evidence="7">
    <location>
        <begin position="308"/>
        <end position="367"/>
    </location>
</feature>
<dbReference type="Pfam" id="PF25944">
    <property type="entry name" value="Beta-barrel_RND"/>
    <property type="match status" value="1"/>
</dbReference>
<dbReference type="Gene3D" id="2.40.420.20">
    <property type="match status" value="1"/>
</dbReference>
<dbReference type="SUPFAM" id="SSF111369">
    <property type="entry name" value="HlyD-like secretion proteins"/>
    <property type="match status" value="1"/>
</dbReference>
<dbReference type="Gene3D" id="2.40.50.100">
    <property type="match status" value="1"/>
</dbReference>
<dbReference type="Pfam" id="PF25967">
    <property type="entry name" value="RND-MFP_C"/>
    <property type="match status" value="1"/>
</dbReference>
<evidence type="ECO:0000313" key="9">
    <source>
        <dbReference type="Proteomes" id="UP000308713"/>
    </source>
</evidence>
<name>A0A5C4SDG8_9FLAO</name>
<proteinExistence type="inferred from homology"/>
<dbReference type="InterPro" id="IPR058625">
    <property type="entry name" value="MdtA-like_BSH"/>
</dbReference>
<protein>
    <submittedName>
        <fullName evidence="8">Efflux RND transporter periplasmic adaptor subunit</fullName>
    </submittedName>
</protein>
<dbReference type="Proteomes" id="UP000308713">
    <property type="component" value="Unassembled WGS sequence"/>
</dbReference>
<feature type="domain" description="Multidrug resistance protein MdtA-like barrel-sandwich hybrid" evidence="5">
    <location>
        <begin position="61"/>
        <end position="197"/>
    </location>
</feature>
<reference evidence="8 9" key="1">
    <citation type="submission" date="2019-05" db="EMBL/GenBank/DDBJ databases">
        <title>Tamlana fucoidanivorans sp. nov., isolated from the surface of algae collected from Fujian province in China.</title>
        <authorList>
            <person name="Li J."/>
        </authorList>
    </citation>
    <scope>NUCLEOTIDE SEQUENCE [LARGE SCALE GENOMIC DNA]</scope>
    <source>
        <strain evidence="8 9">CW2-9</strain>
    </source>
</reference>
<evidence type="ECO:0000259" key="7">
    <source>
        <dbReference type="Pfam" id="PF25967"/>
    </source>
</evidence>
<dbReference type="Pfam" id="PF25917">
    <property type="entry name" value="BSH_RND"/>
    <property type="match status" value="1"/>
</dbReference>
<dbReference type="EMBL" id="VDCS01000023">
    <property type="protein sequence ID" value="TNJ41254.1"/>
    <property type="molecule type" value="Genomic_DNA"/>
</dbReference>
<dbReference type="InterPro" id="IPR006143">
    <property type="entry name" value="RND_pump_MFP"/>
</dbReference>
<dbReference type="InterPro" id="IPR058627">
    <property type="entry name" value="MdtA-like_C"/>
</dbReference>
<dbReference type="InterPro" id="IPR058626">
    <property type="entry name" value="MdtA-like_b-barrel"/>
</dbReference>
<dbReference type="PANTHER" id="PTHR30158">
    <property type="entry name" value="ACRA/E-RELATED COMPONENT OF DRUG EFFLUX TRANSPORTER"/>
    <property type="match status" value="1"/>
</dbReference>
<keyword evidence="9" id="KW-1185">Reference proteome</keyword>